<organism evidence="2 3">
    <name type="scientific">Hymenobacter elongatus</name>
    <dbReference type="NCBI Taxonomy" id="877208"/>
    <lineage>
        <taxon>Bacteria</taxon>
        <taxon>Pseudomonadati</taxon>
        <taxon>Bacteroidota</taxon>
        <taxon>Cytophagia</taxon>
        <taxon>Cytophagales</taxon>
        <taxon>Hymenobacteraceae</taxon>
        <taxon>Hymenobacter</taxon>
    </lineage>
</organism>
<dbReference type="InterPro" id="IPR025351">
    <property type="entry name" value="Pvc16_N"/>
</dbReference>
<reference evidence="2 3" key="1">
    <citation type="submission" date="2019-04" db="EMBL/GenBank/DDBJ databases">
        <authorList>
            <person name="Feng G."/>
            <person name="Zhang J."/>
            <person name="Zhu H."/>
        </authorList>
    </citation>
    <scope>NUCLEOTIDE SEQUENCE [LARGE SCALE GENOMIC DNA]</scope>
    <source>
        <strain evidence="2 3">JCM 17223</strain>
    </source>
</reference>
<comment type="caution">
    <text evidence="2">The sequence shown here is derived from an EMBL/GenBank/DDBJ whole genome shotgun (WGS) entry which is preliminary data.</text>
</comment>
<dbReference type="OrthoDB" id="7560784at2"/>
<gene>
    <name evidence="2" type="ORF">E5J99_18015</name>
</gene>
<feature type="domain" description="Pvc16 N-terminal" evidence="1">
    <location>
        <begin position="29"/>
        <end position="199"/>
    </location>
</feature>
<evidence type="ECO:0000313" key="3">
    <source>
        <dbReference type="Proteomes" id="UP000297739"/>
    </source>
</evidence>
<proteinExistence type="predicted"/>
<dbReference type="EMBL" id="SRLD01000044">
    <property type="protein sequence ID" value="TGE14016.1"/>
    <property type="molecule type" value="Genomic_DNA"/>
</dbReference>
<evidence type="ECO:0000313" key="2">
    <source>
        <dbReference type="EMBL" id="TGE14016.1"/>
    </source>
</evidence>
<name>A0A4Z0PGU8_9BACT</name>
<evidence type="ECO:0000259" key="1">
    <source>
        <dbReference type="Pfam" id="PF14065"/>
    </source>
</evidence>
<protein>
    <submittedName>
        <fullName evidence="2">DUF4255 domain-containing protein</fullName>
    </submittedName>
</protein>
<keyword evidence="3" id="KW-1185">Reference proteome</keyword>
<dbReference type="Proteomes" id="UP000297739">
    <property type="component" value="Unassembled WGS sequence"/>
</dbReference>
<dbReference type="Pfam" id="PF14065">
    <property type="entry name" value="Pvc16_N"/>
    <property type="match status" value="1"/>
</dbReference>
<sequence length="216" mass="23347">MPPLVFCGAAWAATALFGFPIRMIQYALQALTDELNAYLKQAFDLTDGQSKALLTAYTGPDGSPLPDTLNKLCLTLVNLEQETTLRNGAPGRATAGDTGGVEHTRANPAIRLNLRVLLAANFSDYAEALKFLSAAIAFFQRKNVLTAQNTPTLDRRLDKILLELETVGSQEWSYLWGMLGSKYLPGVVYKVRMLTLQESPGGQALPGIGAIGQQTS</sequence>
<accession>A0A4Z0PGU8</accession>
<dbReference type="AlphaFoldDB" id="A0A4Z0PGU8"/>